<name>A0A562SU26_CHIJA</name>
<keyword evidence="4" id="KW-0804">Transcription</keyword>
<dbReference type="SUPFAM" id="SSF88659">
    <property type="entry name" value="Sigma3 and sigma4 domains of RNA polymerase sigma factors"/>
    <property type="match status" value="1"/>
</dbReference>
<keyword evidence="7" id="KW-1185">Reference proteome</keyword>
<dbReference type="GO" id="GO:0006352">
    <property type="term" value="P:DNA-templated transcription initiation"/>
    <property type="evidence" value="ECO:0007669"/>
    <property type="project" value="InterPro"/>
</dbReference>
<dbReference type="SUPFAM" id="SSF88946">
    <property type="entry name" value="Sigma2 domain of RNA polymerase sigma factors"/>
    <property type="match status" value="1"/>
</dbReference>
<accession>A0A562SU26</accession>
<evidence type="ECO:0000256" key="1">
    <source>
        <dbReference type="ARBA" id="ARBA00010641"/>
    </source>
</evidence>
<comment type="caution">
    <text evidence="6">The sequence shown here is derived from an EMBL/GenBank/DDBJ whole genome shotgun (WGS) entry which is preliminary data.</text>
</comment>
<feature type="domain" description="RNA polymerase sigma factor 70 region 4 type 2" evidence="5">
    <location>
        <begin position="137"/>
        <end position="187"/>
    </location>
</feature>
<comment type="similarity">
    <text evidence="1">Belongs to the sigma-70 factor family. ECF subfamily.</text>
</comment>
<dbReference type="Pfam" id="PF08281">
    <property type="entry name" value="Sigma70_r4_2"/>
    <property type="match status" value="1"/>
</dbReference>
<dbReference type="Proteomes" id="UP000316778">
    <property type="component" value="Unassembled WGS sequence"/>
</dbReference>
<reference evidence="6 7" key="1">
    <citation type="journal article" date="2013" name="Stand. Genomic Sci.">
        <title>Genomic Encyclopedia of Type Strains, Phase I: The one thousand microbial genomes (KMG-I) project.</title>
        <authorList>
            <person name="Kyrpides N.C."/>
            <person name="Woyke T."/>
            <person name="Eisen J.A."/>
            <person name="Garrity G."/>
            <person name="Lilburn T.G."/>
            <person name="Beck B.J."/>
            <person name="Whitman W.B."/>
            <person name="Hugenholtz P."/>
            <person name="Klenk H.P."/>
        </authorList>
    </citation>
    <scope>NUCLEOTIDE SEQUENCE [LARGE SCALE GENOMIC DNA]</scope>
    <source>
        <strain evidence="6 7">DSM 13484</strain>
    </source>
</reference>
<protein>
    <submittedName>
        <fullName evidence="6">RNA polymerase sigma-70 factor (ECF subfamily)</fullName>
    </submittedName>
</protein>
<dbReference type="PANTHER" id="PTHR43133">
    <property type="entry name" value="RNA POLYMERASE ECF-TYPE SIGMA FACTO"/>
    <property type="match status" value="1"/>
</dbReference>
<dbReference type="GO" id="GO:0016987">
    <property type="term" value="F:sigma factor activity"/>
    <property type="evidence" value="ECO:0007669"/>
    <property type="project" value="UniProtKB-KW"/>
</dbReference>
<dbReference type="CDD" id="cd06171">
    <property type="entry name" value="Sigma70_r4"/>
    <property type="match status" value="1"/>
</dbReference>
<dbReference type="Gene3D" id="1.10.10.10">
    <property type="entry name" value="Winged helix-like DNA-binding domain superfamily/Winged helix DNA-binding domain"/>
    <property type="match status" value="1"/>
</dbReference>
<evidence type="ECO:0000256" key="2">
    <source>
        <dbReference type="ARBA" id="ARBA00023015"/>
    </source>
</evidence>
<evidence type="ECO:0000256" key="4">
    <source>
        <dbReference type="ARBA" id="ARBA00023163"/>
    </source>
</evidence>
<dbReference type="Gene3D" id="1.10.1740.10">
    <property type="match status" value="1"/>
</dbReference>
<dbReference type="EMBL" id="VLLG01000005">
    <property type="protein sequence ID" value="TWI84474.1"/>
    <property type="molecule type" value="Genomic_DNA"/>
</dbReference>
<dbReference type="GO" id="GO:0003677">
    <property type="term" value="F:DNA binding"/>
    <property type="evidence" value="ECO:0007669"/>
    <property type="project" value="InterPro"/>
</dbReference>
<dbReference type="InterPro" id="IPR014284">
    <property type="entry name" value="RNA_pol_sigma-70_dom"/>
</dbReference>
<dbReference type="PANTHER" id="PTHR43133:SF46">
    <property type="entry name" value="RNA POLYMERASE SIGMA-70 FACTOR ECF SUBFAMILY"/>
    <property type="match status" value="1"/>
</dbReference>
<dbReference type="NCBIfam" id="TIGR02937">
    <property type="entry name" value="sigma70-ECF"/>
    <property type="match status" value="1"/>
</dbReference>
<keyword evidence="2" id="KW-0805">Transcription regulation</keyword>
<gene>
    <name evidence="6" type="ORF">LX66_4844</name>
</gene>
<proteinExistence type="inferred from homology"/>
<dbReference type="InterPro" id="IPR013249">
    <property type="entry name" value="RNA_pol_sigma70_r4_t2"/>
</dbReference>
<dbReference type="InterPro" id="IPR013325">
    <property type="entry name" value="RNA_pol_sigma_r2"/>
</dbReference>
<dbReference type="InterPro" id="IPR036388">
    <property type="entry name" value="WH-like_DNA-bd_sf"/>
</dbReference>
<dbReference type="InterPro" id="IPR014327">
    <property type="entry name" value="RNA_pol_sigma70_bacteroid"/>
</dbReference>
<dbReference type="AlphaFoldDB" id="A0A562SU26"/>
<evidence type="ECO:0000259" key="5">
    <source>
        <dbReference type="Pfam" id="PF08281"/>
    </source>
</evidence>
<dbReference type="InterPro" id="IPR013324">
    <property type="entry name" value="RNA_pol_sigma_r3/r4-like"/>
</dbReference>
<evidence type="ECO:0000313" key="7">
    <source>
        <dbReference type="Proteomes" id="UP000316778"/>
    </source>
</evidence>
<keyword evidence="3" id="KW-0731">Sigma factor</keyword>
<evidence type="ECO:0000256" key="3">
    <source>
        <dbReference type="ARBA" id="ARBA00023082"/>
    </source>
</evidence>
<dbReference type="NCBIfam" id="TIGR02985">
    <property type="entry name" value="Sig70_bacteroi1"/>
    <property type="match status" value="1"/>
</dbReference>
<sequence length="211" mass="24545">MYTSRIILPLKGTAISNDHTYEQLWEAIRREDKAAFEQLYRATVVPLTNQVYSLLRDREQAKDILQDIFITLYLRRHALPADINVAGYLSNAVRYKVSSVLRDRLTKAPHHLHLLKDAQEAELQQPDDPYDHSILKRKIREGIDSLPEKCRQAFLLNHYHSLSYKAIAHEMGISVKTVEKHISKALQVLRKELSEEQYLYIAIAMLTVFSY</sequence>
<organism evidence="6 7">
    <name type="scientific">Chitinophaga japonensis</name>
    <name type="common">Flexibacter japonensis</name>
    <dbReference type="NCBI Taxonomy" id="104662"/>
    <lineage>
        <taxon>Bacteria</taxon>
        <taxon>Pseudomonadati</taxon>
        <taxon>Bacteroidota</taxon>
        <taxon>Chitinophagia</taxon>
        <taxon>Chitinophagales</taxon>
        <taxon>Chitinophagaceae</taxon>
        <taxon>Chitinophaga</taxon>
    </lineage>
</organism>
<evidence type="ECO:0000313" key="6">
    <source>
        <dbReference type="EMBL" id="TWI84474.1"/>
    </source>
</evidence>
<dbReference type="InterPro" id="IPR039425">
    <property type="entry name" value="RNA_pol_sigma-70-like"/>
</dbReference>